<dbReference type="Pfam" id="PF18895">
    <property type="entry name" value="T4SS_pilin"/>
    <property type="match status" value="1"/>
</dbReference>
<evidence type="ECO:0000256" key="1">
    <source>
        <dbReference type="SAM" id="Phobius"/>
    </source>
</evidence>
<feature type="transmembrane region" description="Helical" evidence="1">
    <location>
        <begin position="87"/>
        <end position="108"/>
    </location>
</feature>
<protein>
    <submittedName>
        <fullName evidence="2">Uncharacterized protein</fullName>
    </submittedName>
</protein>
<keyword evidence="1" id="KW-0812">Transmembrane</keyword>
<name>A0A2M7XH66_9BACT</name>
<feature type="transmembrane region" description="Helical" evidence="1">
    <location>
        <begin position="129"/>
        <end position="151"/>
    </location>
</feature>
<dbReference type="EMBL" id="PFWS01000043">
    <property type="protein sequence ID" value="PJA47195.1"/>
    <property type="molecule type" value="Genomic_DNA"/>
</dbReference>
<keyword evidence="1" id="KW-0472">Membrane</keyword>
<accession>A0A2M7XH66</accession>
<gene>
    <name evidence="2" type="ORF">CO172_02775</name>
</gene>
<dbReference type="Proteomes" id="UP000229749">
    <property type="component" value="Unassembled WGS sequence"/>
</dbReference>
<evidence type="ECO:0000313" key="2">
    <source>
        <dbReference type="EMBL" id="PJA47195.1"/>
    </source>
</evidence>
<keyword evidence="1" id="KW-1133">Transmembrane helix</keyword>
<proteinExistence type="predicted"/>
<reference evidence="3" key="1">
    <citation type="submission" date="2017-09" db="EMBL/GenBank/DDBJ databases">
        <title>Depth-based differentiation of microbial function through sediment-hosted aquifers and enrichment of novel symbionts in the deep terrestrial subsurface.</title>
        <authorList>
            <person name="Probst A.J."/>
            <person name="Ladd B."/>
            <person name="Jarett J.K."/>
            <person name="Geller-Mcgrath D.E."/>
            <person name="Sieber C.M.K."/>
            <person name="Emerson J.B."/>
            <person name="Anantharaman K."/>
            <person name="Thomas B.C."/>
            <person name="Malmstrom R."/>
            <person name="Stieglmeier M."/>
            <person name="Klingl A."/>
            <person name="Woyke T."/>
            <person name="Ryan C.M."/>
            <person name="Banfield J.F."/>
        </authorList>
    </citation>
    <scope>NUCLEOTIDE SEQUENCE [LARGE SCALE GENOMIC DNA]</scope>
</reference>
<dbReference type="AlphaFoldDB" id="A0A2M7XH66"/>
<dbReference type="InterPro" id="IPR043993">
    <property type="entry name" value="T4SS_pilin"/>
</dbReference>
<comment type="caution">
    <text evidence="2">The sequence shown here is derived from an EMBL/GenBank/DDBJ whole genome shotgun (WGS) entry which is preliminary data.</text>
</comment>
<organism evidence="2 3">
    <name type="scientific">Candidatus Uhrbacteria bacterium CG_4_9_14_3_um_filter_36_7</name>
    <dbReference type="NCBI Taxonomy" id="1975033"/>
    <lineage>
        <taxon>Bacteria</taxon>
        <taxon>Candidatus Uhriibacteriota</taxon>
    </lineage>
</organism>
<feature type="transmembrane region" description="Helical" evidence="1">
    <location>
        <begin position="15"/>
        <end position="38"/>
    </location>
</feature>
<sequence>MKKLRDLLLQAKRGFFVLTIGALVFGLGLMPISIPFALATDSTTPSTPSATTDTGPIDSDDMFGDLSTGDDFASISGLGNQDLATTIASIIRVMLGFLGVVAVCLIIFGGFKWMIAGGKEEQVKKAQNLIIYGVIGIIIVLAAYAIASFVLDSITTAVSGS</sequence>
<evidence type="ECO:0000313" key="3">
    <source>
        <dbReference type="Proteomes" id="UP000229749"/>
    </source>
</evidence>